<dbReference type="SUPFAM" id="SSF57997">
    <property type="entry name" value="Tropomyosin"/>
    <property type="match status" value="1"/>
</dbReference>
<dbReference type="Proteomes" id="UP000013548">
    <property type="component" value="Chromosome"/>
</dbReference>
<evidence type="ECO:0000313" key="2">
    <source>
        <dbReference type="EMBL" id="AGL28358.1"/>
    </source>
</evidence>
<dbReference type="HOGENOM" id="CLU_2001386_0_0_11"/>
<reference evidence="2 3" key="1">
    <citation type="journal article" date="2013" name="Genome Announc.">
        <title>Whole-Genome Sequences of Four Clinical Isolates of Mycobacterium tuberculosis from Tamil Nadu, South India.</title>
        <authorList>
            <person name="Narayanan S."/>
            <person name="Deshpande U."/>
        </authorList>
    </citation>
    <scope>NUCLEOTIDE SEQUENCE [LARGE SCALE GENOMIC DNA]</scope>
    <source>
        <strain evidence="2 3">CAS/NITR204</strain>
    </source>
</reference>
<keyword evidence="1" id="KW-0175">Coiled coil</keyword>
<feature type="coiled-coil region" evidence="1">
    <location>
        <begin position="64"/>
        <end position="91"/>
    </location>
</feature>
<protein>
    <submittedName>
        <fullName evidence="2">Chromosome segregation protein SMC</fullName>
    </submittedName>
</protein>
<name>R4MHF3_MYCTX</name>
<sequence length="124" mass="14080">METMRARVESIDESVARLSERIEDAAMRAQQTRAEFETEQGRIGELDQGEVGLDEHHERTVAALRLADERVAELQSAERAAERQVASLRARIDALAVGLQRKDGRRGWRSRSRALELSVRSPNW</sequence>
<dbReference type="BioCyc" id="MTUB1310114:G13A2-2937-MONOMER"/>
<dbReference type="KEGG" id="mtuc:J113_20265"/>
<dbReference type="AlphaFoldDB" id="R4MHF3"/>
<dbReference type="EMBL" id="CP005386">
    <property type="protein sequence ID" value="AGL28358.1"/>
    <property type="molecule type" value="Genomic_DNA"/>
</dbReference>
<accession>R4MHF3</accession>
<gene>
    <name evidence="2" type="ORF">J113_20265</name>
</gene>
<proteinExistence type="predicted"/>
<evidence type="ECO:0000313" key="3">
    <source>
        <dbReference type="Proteomes" id="UP000013548"/>
    </source>
</evidence>
<evidence type="ECO:0000256" key="1">
    <source>
        <dbReference type="SAM" id="Coils"/>
    </source>
</evidence>
<feature type="coiled-coil region" evidence="1">
    <location>
        <begin position="1"/>
        <end position="39"/>
    </location>
</feature>
<organism evidence="2 3">
    <name type="scientific">Mycobacterium tuberculosis CAS/NITR204</name>
    <dbReference type="NCBI Taxonomy" id="1310114"/>
    <lineage>
        <taxon>Bacteria</taxon>
        <taxon>Bacillati</taxon>
        <taxon>Actinomycetota</taxon>
        <taxon>Actinomycetes</taxon>
        <taxon>Mycobacteriales</taxon>
        <taxon>Mycobacteriaceae</taxon>
        <taxon>Mycobacterium</taxon>
        <taxon>Mycobacterium tuberculosis complex</taxon>
    </lineage>
</organism>
<dbReference type="PATRIC" id="fig|1310114.3.peg.4269"/>